<comment type="subcellular location">
    <subcellularLocation>
        <location evidence="1">Membrane</location>
        <topology evidence="1">Multi-pass membrane protein</topology>
    </subcellularLocation>
</comment>
<evidence type="ECO:0000256" key="8">
    <source>
        <dbReference type="SAM" id="Phobius"/>
    </source>
</evidence>
<feature type="transmembrane region" description="Helical" evidence="8">
    <location>
        <begin position="290"/>
        <end position="315"/>
    </location>
</feature>
<dbReference type="EMBL" id="MVHT01000059">
    <property type="protein sequence ID" value="ORA99316.1"/>
    <property type="molecule type" value="Genomic_DNA"/>
</dbReference>
<keyword evidence="6 8" id="KW-1133">Transmembrane helix</keyword>
<comment type="similarity">
    <text evidence="2">Belongs to the amino acid-polyamine-organocation (APC) superfamily. Amino acid transporter (AAT) (TC 2.A.3.1) family.</text>
</comment>
<reference evidence="10 11" key="1">
    <citation type="submission" date="2017-02" db="EMBL/GenBank/DDBJ databases">
        <title>The new phylogeny of genus Mycobacterium.</title>
        <authorList>
            <person name="Tortoli E."/>
            <person name="Trovato A."/>
            <person name="Cirillo D.M."/>
        </authorList>
    </citation>
    <scope>NUCLEOTIDE SEQUENCE [LARGE SCALE GENOMIC DNA]</scope>
    <source>
        <strain evidence="10 11">DSM 44049</strain>
    </source>
</reference>
<evidence type="ECO:0000313" key="11">
    <source>
        <dbReference type="Proteomes" id="UP000192739"/>
    </source>
</evidence>
<dbReference type="PANTHER" id="PTHR43495:SF5">
    <property type="entry name" value="GAMMA-AMINOBUTYRIC ACID PERMEASE"/>
    <property type="match status" value="1"/>
</dbReference>
<feature type="transmembrane region" description="Helical" evidence="8">
    <location>
        <begin position="335"/>
        <end position="355"/>
    </location>
</feature>
<dbReference type="GO" id="GO:0016020">
    <property type="term" value="C:membrane"/>
    <property type="evidence" value="ECO:0007669"/>
    <property type="project" value="UniProtKB-SubCell"/>
</dbReference>
<keyword evidence="3" id="KW-0813">Transport</keyword>
<feature type="transmembrane region" description="Helical" evidence="8">
    <location>
        <begin position="91"/>
        <end position="110"/>
    </location>
</feature>
<evidence type="ECO:0000259" key="9">
    <source>
        <dbReference type="Pfam" id="PF00324"/>
    </source>
</evidence>
<evidence type="ECO:0000256" key="5">
    <source>
        <dbReference type="ARBA" id="ARBA00022970"/>
    </source>
</evidence>
<dbReference type="RefSeq" id="WP_079219846.1">
    <property type="nucleotide sequence ID" value="NZ_CBCRZH010000054.1"/>
</dbReference>
<feature type="transmembrane region" description="Helical" evidence="8">
    <location>
        <begin position="157"/>
        <end position="182"/>
    </location>
</feature>
<accession>A0A1T3W5L3</accession>
<keyword evidence="4 8" id="KW-0812">Transmembrane</keyword>
<sequence length="460" mass="49350">MRIDGGAGQGGSERLRPGLSQRQLGMIAIGGVIGAGLFVGSGVVIQETGPAAFLTYAICGLLIVLVMRMLGEMATANPSTGSFADYATKALGPWAGFSVGWLYWYFWVIVVGFEAVAGAKVLNYWFNAPLWLLSLFLMVLMTATNLFSVSSFGEFEFWFAGIKVAVIVIFLAVGAVFALGLVPGHPRDFSNLHSQGGFFPHGVGAVFAAIVVVIFSMVGAEVVTIAAAESRDPERAIARATRSVVARIVIFFVGSVFLLVVLMPWNSVELGASPYVAALKRLGLPGADQIMNAVVLTAVLSCLNSGLYTASRMLFVLAARKEAPARLVKLSRRGVPATAILFSSVVGFLCVLMAWLSPRTVFLFLLNSSGAVILFVYLLIALSQIVLRRRVSAEKLRVKMWLFPTLSIATVLGIVAVLVQMGFDVDTRSQLWLSLLSWVVVVALYLVTKVINRGTKAELA</sequence>
<dbReference type="Pfam" id="PF00324">
    <property type="entry name" value="AA_permease"/>
    <property type="match status" value="1"/>
</dbReference>
<feature type="transmembrane region" description="Helical" evidence="8">
    <location>
        <begin position="429"/>
        <end position="447"/>
    </location>
</feature>
<dbReference type="OrthoDB" id="5297508at2"/>
<evidence type="ECO:0000256" key="3">
    <source>
        <dbReference type="ARBA" id="ARBA00022448"/>
    </source>
</evidence>
<organism evidence="10 11">
    <name type="scientific">Mycobacterium intermedium</name>
    <dbReference type="NCBI Taxonomy" id="28445"/>
    <lineage>
        <taxon>Bacteria</taxon>
        <taxon>Bacillati</taxon>
        <taxon>Actinomycetota</taxon>
        <taxon>Actinomycetes</taxon>
        <taxon>Mycobacteriales</taxon>
        <taxon>Mycobacteriaceae</taxon>
        <taxon>Mycobacterium</taxon>
        <taxon>Mycobacterium simiae complex</taxon>
    </lineage>
</organism>
<feature type="transmembrane region" description="Helical" evidence="8">
    <location>
        <begin position="24"/>
        <end position="45"/>
    </location>
</feature>
<protein>
    <submittedName>
        <fullName evidence="10">GABA permease</fullName>
    </submittedName>
</protein>
<evidence type="ECO:0000256" key="6">
    <source>
        <dbReference type="ARBA" id="ARBA00022989"/>
    </source>
</evidence>
<name>A0A1T3W5L3_MYCIE</name>
<feature type="transmembrane region" description="Helical" evidence="8">
    <location>
        <begin position="51"/>
        <end position="70"/>
    </location>
</feature>
<dbReference type="AlphaFoldDB" id="A0A1T3W5L3"/>
<feature type="transmembrane region" description="Helical" evidence="8">
    <location>
        <begin position="130"/>
        <end position="150"/>
    </location>
</feature>
<feature type="transmembrane region" description="Helical" evidence="8">
    <location>
        <begin position="244"/>
        <end position="265"/>
    </location>
</feature>
<dbReference type="InterPro" id="IPR004840">
    <property type="entry name" value="Amino_acid_permease_CS"/>
</dbReference>
<keyword evidence="7 8" id="KW-0472">Membrane</keyword>
<feature type="domain" description="Amino acid permease/ SLC12A" evidence="9">
    <location>
        <begin position="24"/>
        <end position="458"/>
    </location>
</feature>
<dbReference type="GO" id="GO:0006865">
    <property type="term" value="P:amino acid transport"/>
    <property type="evidence" value="ECO:0007669"/>
    <property type="project" value="UniProtKB-KW"/>
</dbReference>
<evidence type="ECO:0000313" key="10">
    <source>
        <dbReference type="EMBL" id="ORA99316.1"/>
    </source>
</evidence>
<dbReference type="InterPro" id="IPR004841">
    <property type="entry name" value="AA-permease/SLC12A_dom"/>
</dbReference>
<evidence type="ECO:0000256" key="2">
    <source>
        <dbReference type="ARBA" id="ARBA00008583"/>
    </source>
</evidence>
<dbReference type="PIRSF" id="PIRSF006060">
    <property type="entry name" value="AA_transporter"/>
    <property type="match status" value="1"/>
</dbReference>
<dbReference type="GO" id="GO:0055085">
    <property type="term" value="P:transmembrane transport"/>
    <property type="evidence" value="ECO:0007669"/>
    <property type="project" value="InterPro"/>
</dbReference>
<feature type="transmembrane region" description="Helical" evidence="8">
    <location>
        <begin position="202"/>
        <end position="223"/>
    </location>
</feature>
<dbReference type="PANTHER" id="PTHR43495">
    <property type="entry name" value="GABA PERMEASE"/>
    <property type="match status" value="1"/>
</dbReference>
<evidence type="ECO:0000256" key="1">
    <source>
        <dbReference type="ARBA" id="ARBA00004141"/>
    </source>
</evidence>
<keyword evidence="11" id="KW-1185">Reference proteome</keyword>
<evidence type="ECO:0000256" key="7">
    <source>
        <dbReference type="ARBA" id="ARBA00023136"/>
    </source>
</evidence>
<comment type="caution">
    <text evidence="10">The sequence shown here is derived from an EMBL/GenBank/DDBJ whole genome shotgun (WGS) entry which is preliminary data.</text>
</comment>
<dbReference type="FunFam" id="1.20.1740.10:FF:000001">
    <property type="entry name" value="Amino acid permease"/>
    <property type="match status" value="1"/>
</dbReference>
<feature type="transmembrane region" description="Helical" evidence="8">
    <location>
        <begin position="361"/>
        <end position="380"/>
    </location>
</feature>
<keyword evidence="5" id="KW-0029">Amino-acid transport</keyword>
<feature type="transmembrane region" description="Helical" evidence="8">
    <location>
        <begin position="401"/>
        <end position="423"/>
    </location>
</feature>
<dbReference type="Proteomes" id="UP000192739">
    <property type="component" value="Unassembled WGS sequence"/>
</dbReference>
<evidence type="ECO:0000256" key="4">
    <source>
        <dbReference type="ARBA" id="ARBA00022692"/>
    </source>
</evidence>
<dbReference type="Gene3D" id="1.20.1740.10">
    <property type="entry name" value="Amino acid/polyamine transporter I"/>
    <property type="match status" value="1"/>
</dbReference>
<gene>
    <name evidence="10" type="ORF">BST27_19695</name>
</gene>
<proteinExistence type="inferred from homology"/>
<dbReference type="PROSITE" id="PS00218">
    <property type="entry name" value="AMINO_ACID_PERMEASE_1"/>
    <property type="match status" value="1"/>
</dbReference>